<accession>A0A1H7PN88</accession>
<dbReference type="STRING" id="416943.SAMN05445871_0929"/>
<sequence length="137" mass="13476">MKLLRAHGQARGSTLLEVALAVAIMAASGVGLIATQLSLSRHAQTAAVRAQAVFIADALAEAAVEGSSGIGAGDQWRTRASVVIPGGAVSIASAGIDASVATVTWPAKPYGSAAAPQPCAGAPASPGRECASLTFAR</sequence>
<dbReference type="Proteomes" id="UP000199120">
    <property type="component" value="Unassembled WGS sequence"/>
</dbReference>
<evidence type="ECO:0000313" key="3">
    <source>
        <dbReference type="Proteomes" id="UP000199120"/>
    </source>
</evidence>
<proteinExistence type="predicted"/>
<evidence type="ECO:0000313" key="2">
    <source>
        <dbReference type="EMBL" id="SEL37280.1"/>
    </source>
</evidence>
<feature type="transmembrane region" description="Helical" evidence="1">
    <location>
        <begin position="12"/>
        <end position="34"/>
    </location>
</feature>
<dbReference type="AlphaFoldDB" id="A0A1H7PN88"/>
<keyword evidence="1" id="KW-1133">Transmembrane helix</keyword>
<reference evidence="3" key="1">
    <citation type="submission" date="2016-10" db="EMBL/GenBank/DDBJ databases">
        <authorList>
            <person name="Varghese N."/>
            <person name="Submissions S."/>
        </authorList>
    </citation>
    <scope>NUCLEOTIDE SEQUENCE [LARGE SCALE GENOMIC DNA]</scope>
    <source>
        <strain evidence="3">LMG 26416</strain>
    </source>
</reference>
<keyword evidence="3" id="KW-1185">Reference proteome</keyword>
<dbReference type="RefSeq" id="WP_181464587.1">
    <property type="nucleotide sequence ID" value="NZ_QLMB01000007.1"/>
</dbReference>
<name>A0A1H7PN88_9BURK</name>
<gene>
    <name evidence="2" type="ORF">SAMN05192542_10773</name>
</gene>
<organism evidence="2 3">
    <name type="scientific">Paraburkholderia caballeronis</name>
    <dbReference type="NCBI Taxonomy" id="416943"/>
    <lineage>
        <taxon>Bacteria</taxon>
        <taxon>Pseudomonadati</taxon>
        <taxon>Pseudomonadota</taxon>
        <taxon>Betaproteobacteria</taxon>
        <taxon>Burkholderiales</taxon>
        <taxon>Burkholderiaceae</taxon>
        <taxon>Paraburkholderia</taxon>
    </lineage>
</organism>
<keyword evidence="1" id="KW-0812">Transmembrane</keyword>
<evidence type="ECO:0000256" key="1">
    <source>
        <dbReference type="SAM" id="Phobius"/>
    </source>
</evidence>
<keyword evidence="1" id="KW-0472">Membrane</keyword>
<evidence type="ECO:0008006" key="4">
    <source>
        <dbReference type="Google" id="ProtNLM"/>
    </source>
</evidence>
<dbReference type="EMBL" id="FOAJ01000007">
    <property type="protein sequence ID" value="SEL37280.1"/>
    <property type="molecule type" value="Genomic_DNA"/>
</dbReference>
<protein>
    <recommendedName>
        <fullName evidence="4">Type IV pilus assembly protein PilV</fullName>
    </recommendedName>
</protein>